<dbReference type="AlphaFoldDB" id="A0A926ZYX2"/>
<accession>A0A926ZYX2</accession>
<evidence type="ECO:0000313" key="3">
    <source>
        <dbReference type="Proteomes" id="UP000662185"/>
    </source>
</evidence>
<reference evidence="3" key="1">
    <citation type="journal article" date="2020" name="ISME J.">
        <title>Comparative genomics reveals insights into cyanobacterial evolution and habitat adaptation.</title>
        <authorList>
            <person name="Chen M.Y."/>
            <person name="Teng W.K."/>
            <person name="Zhao L."/>
            <person name="Hu C.X."/>
            <person name="Zhou Y.K."/>
            <person name="Han B.P."/>
            <person name="Song L.R."/>
            <person name="Shu W.S."/>
        </authorList>
    </citation>
    <scope>NUCLEOTIDE SEQUENCE [LARGE SCALE GENOMIC DNA]</scope>
    <source>
        <strain evidence="3">FACHB-251</strain>
    </source>
</reference>
<organism evidence="2 3">
    <name type="scientific">Anabaena sphaerica FACHB-251</name>
    <dbReference type="NCBI Taxonomy" id="2692883"/>
    <lineage>
        <taxon>Bacteria</taxon>
        <taxon>Bacillati</taxon>
        <taxon>Cyanobacteriota</taxon>
        <taxon>Cyanophyceae</taxon>
        <taxon>Nostocales</taxon>
        <taxon>Nostocaceae</taxon>
        <taxon>Anabaena</taxon>
    </lineage>
</organism>
<proteinExistence type="predicted"/>
<feature type="region of interest" description="Disordered" evidence="1">
    <location>
        <begin position="474"/>
        <end position="504"/>
    </location>
</feature>
<gene>
    <name evidence="2" type="ORF">H6G06_06625</name>
</gene>
<comment type="caution">
    <text evidence="2">The sequence shown here is derived from an EMBL/GenBank/DDBJ whole genome shotgun (WGS) entry which is preliminary data.</text>
</comment>
<dbReference type="RefSeq" id="WP_190558247.1">
    <property type="nucleotide sequence ID" value="NZ_JACJQU010000002.1"/>
</dbReference>
<dbReference type="Proteomes" id="UP000662185">
    <property type="component" value="Unassembled WGS sequence"/>
</dbReference>
<sequence length="796" mass="88363">MEHWQFLIQKQGDRDWQPLESPNLRILAGKYRVLARSHLANTDVEVRVIHSSIQEVPPKRRIFKRLRRTNADGLMAVIPFTDLKPGIWELRCSGDLMTDMLGKSWQYSLLLKVLPLQFSEQPLLGSGDQFDEGLKVTLTGEDESALTSPSNLDINALLTETEEDIVINQPVSPVLFKGETAEQIVQSLIDLALPSSESWDENSPDEDISPVSPPSPLKVSLERDIYIGSWGKTITVNGYVELAETENLEDEILSVTHLYQLQLVTELRSPSESKILTQLRQPLTNQILPFTFSSIIEIPRECESKLILANISLYGALRNSGEVILLGSHSFIITADVTELLTITSPKFSPPNLLPDGNSPPHQDVATKPKPPVSVGLELFNLVKTPKLAQFHILKPSAKKTLPPRIKPIVILDGDLPKLPKLPRIRKNALASNSPVTGSPISDGTINLPSQIPPINLEKLVIKQVKTSFPYLKRLKPAPEPEPETQENLQNPLETTLSEPETTPKLLSSNEHEEAFGVELIEDAVPQVPTLETEELNTAEISADPTQTSPLIQKWMKNQGYFLDEGIELVYQNNETDKSNQEPGVTLNDENPAVEDELLLLDAEIEIEELIDLPEHMLLDTSEPTPEPEASQHISNLLSQEIVLDDTYIALSNEDSSQVSEPQEQQLLDLSPPLLTSLSTPQLFLPNGELLAGTSVKVRLELSQASSTVVMKLWVEDYQTRGLLDGPHLLQDLRPTPWGNWEAITQLIVPLGCVEILVGAIALDMSTQQESHKITVVKTVIPPDLPMMELDEVLGM</sequence>
<keyword evidence="3" id="KW-1185">Reference proteome</keyword>
<evidence type="ECO:0000313" key="2">
    <source>
        <dbReference type="EMBL" id="MBD2293167.1"/>
    </source>
</evidence>
<protein>
    <submittedName>
        <fullName evidence="2">Uncharacterized protein</fullName>
    </submittedName>
</protein>
<name>A0A926ZYX2_9NOST</name>
<feature type="compositionally biased region" description="Low complexity" evidence="1">
    <location>
        <begin position="492"/>
        <end position="504"/>
    </location>
</feature>
<dbReference type="EMBL" id="JACJQU010000002">
    <property type="protein sequence ID" value="MBD2293167.1"/>
    <property type="molecule type" value="Genomic_DNA"/>
</dbReference>
<evidence type="ECO:0000256" key="1">
    <source>
        <dbReference type="SAM" id="MobiDB-lite"/>
    </source>
</evidence>